<reference evidence="1 2" key="1">
    <citation type="submission" date="2018-05" db="EMBL/GenBank/DDBJ databases">
        <title>Mucilaginibacter hurinus sp. nov., isolated from briquette warehouse soil.</title>
        <authorList>
            <person name="Choi L."/>
        </authorList>
    </citation>
    <scope>NUCLEOTIDE SEQUENCE [LARGE SCALE GENOMIC DNA]</scope>
    <source>
        <strain evidence="1 2">ZR32</strain>
    </source>
</reference>
<gene>
    <name evidence="1" type="ORF">DJ568_02870</name>
</gene>
<dbReference type="InterPro" id="IPR032787">
    <property type="entry name" value="Prok-E2_D"/>
</dbReference>
<dbReference type="Pfam" id="PF14460">
    <property type="entry name" value="Prok-E2_D"/>
    <property type="match status" value="1"/>
</dbReference>
<dbReference type="Proteomes" id="UP000253209">
    <property type="component" value="Unassembled WGS sequence"/>
</dbReference>
<proteinExistence type="predicted"/>
<sequence>MKNITEQFNSGFEPFKALLIYRHNEEQEINQFQRKEQETQIYVESYDIGKDGRPINAHPFTLKEMTALHALLQTSQELQDTYLKSKGLLPNKVLYVNQQANGFAVWYTPPQAVNLFFIDGLNIPSGKYHIPAMLWKANADTLHVYGLKGKSKPNEHTKLCHAPYLNIYGNGQVCMGTVQINIGRSTCLEDFMATWERYFFNSNFSHSISGNNSTKTNTTDLWRSLAGKAEPFPQAELLNNHLTLKQIIR</sequence>
<evidence type="ECO:0000313" key="1">
    <source>
        <dbReference type="EMBL" id="RCH56813.1"/>
    </source>
</evidence>
<organism evidence="1 2">
    <name type="scientific">Mucilaginibacter hurinus</name>
    <dbReference type="NCBI Taxonomy" id="2201324"/>
    <lineage>
        <taxon>Bacteria</taxon>
        <taxon>Pseudomonadati</taxon>
        <taxon>Bacteroidota</taxon>
        <taxon>Sphingobacteriia</taxon>
        <taxon>Sphingobacteriales</taxon>
        <taxon>Sphingobacteriaceae</taxon>
        <taxon>Mucilaginibacter</taxon>
    </lineage>
</organism>
<comment type="caution">
    <text evidence="1">The sequence shown here is derived from an EMBL/GenBank/DDBJ whole genome shotgun (WGS) entry which is preliminary data.</text>
</comment>
<protein>
    <submittedName>
        <fullName evidence="1">PRTRC system protein B</fullName>
    </submittedName>
</protein>
<dbReference type="RefSeq" id="WP_114003710.1">
    <property type="nucleotide sequence ID" value="NZ_QGDC01000001.1"/>
</dbReference>
<dbReference type="OrthoDB" id="1030341at2"/>
<accession>A0A367GVW2</accession>
<dbReference type="AlphaFoldDB" id="A0A367GVW2"/>
<dbReference type="EMBL" id="QGDC01000001">
    <property type="protein sequence ID" value="RCH56813.1"/>
    <property type="molecule type" value="Genomic_DNA"/>
</dbReference>
<keyword evidence="2" id="KW-1185">Reference proteome</keyword>
<name>A0A367GVW2_9SPHI</name>
<evidence type="ECO:0000313" key="2">
    <source>
        <dbReference type="Proteomes" id="UP000253209"/>
    </source>
</evidence>